<name>A0A923NMU9_9FIRM</name>
<protein>
    <submittedName>
        <fullName evidence="3">2-C-methyl-D-erythritol 4-phosphate cytidylyltransferase</fullName>
    </submittedName>
</protein>
<dbReference type="EMBL" id="JACRYT010000020">
    <property type="protein sequence ID" value="MBC6680850.1"/>
    <property type="molecule type" value="Genomic_DNA"/>
</dbReference>
<dbReference type="GO" id="GO:0050518">
    <property type="term" value="F:2-C-methyl-D-erythritol 4-phosphate cytidylyltransferase activity"/>
    <property type="evidence" value="ECO:0007669"/>
    <property type="project" value="UniProtKB-ARBA"/>
</dbReference>
<evidence type="ECO:0000313" key="3">
    <source>
        <dbReference type="EMBL" id="MBC6680850.1"/>
    </source>
</evidence>
<dbReference type="Pfam" id="PF01128">
    <property type="entry name" value="IspD"/>
    <property type="match status" value="1"/>
</dbReference>
<sequence>MGANIAIIFAGGSGARMGAGLPKQFIEVNGKPIIIHTLDIFEEHPDIDKIYIACKADYISKLEKYVQRHFISKVAGIVPGGATGQDSIYNALSAAAEENDPGSVVLIHDGVRPCITSELIDDVLECVKEKGSAVTCNALFETPVISRDGQFVEEVPPRKELFTAQAPQCFYLGEVMEAHHKMREVNPGYEGIVDTCTLMKQNGKEIAIVLGNRGNIKVTTPEDLYTFRAMIQYRETEQVFGFAEKEVPGKLNK</sequence>
<dbReference type="GO" id="GO:0008299">
    <property type="term" value="P:isoprenoid biosynthetic process"/>
    <property type="evidence" value="ECO:0007669"/>
    <property type="project" value="InterPro"/>
</dbReference>
<dbReference type="InterPro" id="IPR018294">
    <property type="entry name" value="ISPD_synthase_CS"/>
</dbReference>
<evidence type="ECO:0000256" key="2">
    <source>
        <dbReference type="ARBA" id="ARBA00022695"/>
    </source>
</evidence>
<dbReference type="GO" id="GO:0005829">
    <property type="term" value="C:cytosol"/>
    <property type="evidence" value="ECO:0007669"/>
    <property type="project" value="TreeGrafter"/>
</dbReference>
<dbReference type="PANTHER" id="PTHR43015">
    <property type="entry name" value="D-RIBITOL-5-PHOSPHATE CYTIDYLYLTRANSFERASE"/>
    <property type="match status" value="1"/>
</dbReference>
<dbReference type="InterPro" id="IPR029044">
    <property type="entry name" value="Nucleotide-diphossugar_trans"/>
</dbReference>
<dbReference type="RefSeq" id="WP_187303948.1">
    <property type="nucleotide sequence ID" value="NZ_JACRYT010000020.1"/>
</dbReference>
<organism evidence="3 4">
    <name type="scientific">Zhenpiania hominis</name>
    <dbReference type="NCBI Taxonomy" id="2763644"/>
    <lineage>
        <taxon>Bacteria</taxon>
        <taxon>Bacillati</taxon>
        <taxon>Bacillota</taxon>
        <taxon>Clostridia</taxon>
        <taxon>Peptostreptococcales</taxon>
        <taxon>Anaerovoracaceae</taxon>
        <taxon>Zhenpiania</taxon>
    </lineage>
</organism>
<gene>
    <name evidence="3" type="ORF">H9L42_13555</name>
</gene>
<reference evidence="3" key="1">
    <citation type="submission" date="2020-08" db="EMBL/GenBank/DDBJ databases">
        <title>Genome public.</title>
        <authorList>
            <person name="Liu C."/>
            <person name="Sun Q."/>
        </authorList>
    </citation>
    <scope>NUCLEOTIDE SEQUENCE</scope>
    <source>
        <strain evidence="3">BX12</strain>
    </source>
</reference>
<dbReference type="Gene3D" id="3.90.550.10">
    <property type="entry name" value="Spore Coat Polysaccharide Biosynthesis Protein SpsA, Chain A"/>
    <property type="match status" value="1"/>
</dbReference>
<evidence type="ECO:0000313" key="4">
    <source>
        <dbReference type="Proteomes" id="UP000602647"/>
    </source>
</evidence>
<keyword evidence="1" id="KW-0808">Transferase</keyword>
<accession>A0A923NMU9</accession>
<dbReference type="SUPFAM" id="SSF53448">
    <property type="entry name" value="Nucleotide-diphospho-sugar transferases"/>
    <property type="match status" value="1"/>
</dbReference>
<keyword evidence="4" id="KW-1185">Reference proteome</keyword>
<dbReference type="AlphaFoldDB" id="A0A923NMU9"/>
<dbReference type="InterPro" id="IPR034683">
    <property type="entry name" value="IspD/TarI"/>
</dbReference>
<dbReference type="NCBIfam" id="NF001183">
    <property type="entry name" value="PRK00155.1-3"/>
    <property type="match status" value="1"/>
</dbReference>
<dbReference type="PANTHER" id="PTHR43015:SF1">
    <property type="entry name" value="D-RIBITOL-5-PHOSPHATE CYTIDYLYLTRANSFERASE"/>
    <property type="match status" value="1"/>
</dbReference>
<comment type="caution">
    <text evidence="3">The sequence shown here is derived from an EMBL/GenBank/DDBJ whole genome shotgun (WGS) entry which is preliminary data.</text>
</comment>
<evidence type="ECO:0000256" key="1">
    <source>
        <dbReference type="ARBA" id="ARBA00022679"/>
    </source>
</evidence>
<proteinExistence type="predicted"/>
<dbReference type="FunFam" id="3.90.550.10:FF:000003">
    <property type="entry name" value="2-C-methyl-D-erythritol 4-phosphate cytidylyltransferase"/>
    <property type="match status" value="1"/>
</dbReference>
<keyword evidence="2 3" id="KW-0548">Nucleotidyltransferase</keyword>
<dbReference type="PROSITE" id="PS01295">
    <property type="entry name" value="ISPD"/>
    <property type="match status" value="1"/>
</dbReference>
<dbReference type="CDD" id="cd02516">
    <property type="entry name" value="CDP-ME_synthetase"/>
    <property type="match status" value="1"/>
</dbReference>
<dbReference type="Proteomes" id="UP000602647">
    <property type="component" value="Unassembled WGS sequence"/>
</dbReference>